<organism evidence="1 2">
    <name type="scientific">Exophiala aquamarina CBS 119918</name>
    <dbReference type="NCBI Taxonomy" id="1182545"/>
    <lineage>
        <taxon>Eukaryota</taxon>
        <taxon>Fungi</taxon>
        <taxon>Dikarya</taxon>
        <taxon>Ascomycota</taxon>
        <taxon>Pezizomycotina</taxon>
        <taxon>Eurotiomycetes</taxon>
        <taxon>Chaetothyriomycetidae</taxon>
        <taxon>Chaetothyriales</taxon>
        <taxon>Herpotrichiellaceae</taxon>
        <taxon>Exophiala</taxon>
    </lineage>
</organism>
<protein>
    <recommendedName>
        <fullName evidence="3">Transcription factor domain-containing protein</fullName>
    </recommendedName>
</protein>
<dbReference type="HOGENOM" id="CLU_1885761_0_0_1"/>
<dbReference type="GeneID" id="25280213"/>
<proteinExistence type="predicted"/>
<evidence type="ECO:0000313" key="2">
    <source>
        <dbReference type="Proteomes" id="UP000027920"/>
    </source>
</evidence>
<dbReference type="VEuPathDB" id="FungiDB:A1O9_05287"/>
<name>A0A072PPF1_9EURO</name>
<sequence>MAQLWPASHKADHQMTIAWIFHSAISIYLSGVYDYDQIWNKWHITTPSLCQVEVDEYVSKILEGTSLALQETNVTALVFLFPLRIAGARSKTIRQQKQIRYLLAQISSSFRVANAISSDLGAVWAKQAFNAITPT</sequence>
<comment type="caution">
    <text evidence="1">The sequence shown here is derived from an EMBL/GenBank/DDBJ whole genome shotgun (WGS) entry which is preliminary data.</text>
</comment>
<dbReference type="OrthoDB" id="194358at2759"/>
<accession>A0A072PPF1</accession>
<dbReference type="AlphaFoldDB" id="A0A072PPF1"/>
<evidence type="ECO:0000313" key="1">
    <source>
        <dbReference type="EMBL" id="KEF57370.1"/>
    </source>
</evidence>
<keyword evidence="2" id="KW-1185">Reference proteome</keyword>
<reference evidence="1 2" key="1">
    <citation type="submission" date="2013-03" db="EMBL/GenBank/DDBJ databases">
        <title>The Genome Sequence of Exophiala aquamarina CBS 119918.</title>
        <authorList>
            <consortium name="The Broad Institute Genomics Platform"/>
            <person name="Cuomo C."/>
            <person name="de Hoog S."/>
            <person name="Gorbushina A."/>
            <person name="Walker B."/>
            <person name="Young S.K."/>
            <person name="Zeng Q."/>
            <person name="Gargeya S."/>
            <person name="Fitzgerald M."/>
            <person name="Haas B."/>
            <person name="Abouelleil A."/>
            <person name="Allen A.W."/>
            <person name="Alvarado L."/>
            <person name="Arachchi H.M."/>
            <person name="Berlin A.M."/>
            <person name="Chapman S.B."/>
            <person name="Gainer-Dewar J."/>
            <person name="Goldberg J."/>
            <person name="Griggs A."/>
            <person name="Gujja S."/>
            <person name="Hansen M."/>
            <person name="Howarth C."/>
            <person name="Imamovic A."/>
            <person name="Ireland A."/>
            <person name="Larimer J."/>
            <person name="McCowan C."/>
            <person name="Murphy C."/>
            <person name="Pearson M."/>
            <person name="Poon T.W."/>
            <person name="Priest M."/>
            <person name="Roberts A."/>
            <person name="Saif S."/>
            <person name="Shea T."/>
            <person name="Sisk P."/>
            <person name="Sykes S."/>
            <person name="Wortman J."/>
            <person name="Nusbaum C."/>
            <person name="Birren B."/>
        </authorList>
    </citation>
    <scope>NUCLEOTIDE SEQUENCE [LARGE SCALE GENOMIC DNA]</scope>
    <source>
        <strain evidence="1 2">CBS 119918</strain>
    </source>
</reference>
<dbReference type="Proteomes" id="UP000027920">
    <property type="component" value="Unassembled WGS sequence"/>
</dbReference>
<gene>
    <name evidence="1" type="ORF">A1O9_05287</name>
</gene>
<evidence type="ECO:0008006" key="3">
    <source>
        <dbReference type="Google" id="ProtNLM"/>
    </source>
</evidence>
<dbReference type="RefSeq" id="XP_013259960.1">
    <property type="nucleotide sequence ID" value="XM_013404506.1"/>
</dbReference>
<dbReference type="EMBL" id="AMGV01000004">
    <property type="protein sequence ID" value="KEF57370.1"/>
    <property type="molecule type" value="Genomic_DNA"/>
</dbReference>